<dbReference type="RefSeq" id="WP_243815478.1">
    <property type="nucleotide sequence ID" value="NZ_CP091957.1"/>
</dbReference>
<name>A0AAE9K8G5_9LEPT</name>
<evidence type="ECO:0000313" key="2">
    <source>
        <dbReference type="Proteomes" id="UP000829829"/>
    </source>
</evidence>
<dbReference type="EMBL" id="CP091957">
    <property type="protein sequence ID" value="UOG56458.1"/>
    <property type="molecule type" value="Genomic_DNA"/>
</dbReference>
<proteinExistence type="predicted"/>
<evidence type="ECO:0000313" key="1">
    <source>
        <dbReference type="EMBL" id="UOG56458.1"/>
    </source>
</evidence>
<accession>A0AAE9K8G5</accession>
<sequence>MQKVCFSNIERSSAPPKTWENSTQRFLELSVSLLLALEVTQRLASRVARSNSASRF</sequence>
<dbReference type="Proteomes" id="UP000829829">
    <property type="component" value="Chromosome 1"/>
</dbReference>
<protein>
    <submittedName>
        <fullName evidence="1">Uncharacterized protein</fullName>
    </submittedName>
</protein>
<reference evidence="1" key="1">
    <citation type="submission" date="2022-02" db="EMBL/GenBank/DDBJ databases">
        <title>The genetically variable rfb locus in Leptospira is a mobile cassette and a molecular signature of serovar identity.</title>
        <authorList>
            <person name="Nieves C."/>
            <person name="Vincent A.T."/>
            <person name="Zarantonelli L."/>
            <person name="Picardeau M."/>
            <person name="Veyrier F.J."/>
            <person name="Buschiazzo A."/>
        </authorList>
    </citation>
    <scope>NUCLEOTIDE SEQUENCE</scope>
    <source>
        <strain evidence="1">IP1512017</strain>
    </source>
</reference>
<dbReference type="AlphaFoldDB" id="A0AAE9K8G5"/>
<organism evidence="1 2">
    <name type="scientific">Leptospira noguchii</name>
    <dbReference type="NCBI Taxonomy" id="28182"/>
    <lineage>
        <taxon>Bacteria</taxon>
        <taxon>Pseudomonadati</taxon>
        <taxon>Spirochaetota</taxon>
        <taxon>Spirochaetia</taxon>
        <taxon>Leptospirales</taxon>
        <taxon>Leptospiraceae</taxon>
        <taxon>Leptospira</taxon>
    </lineage>
</organism>
<gene>
    <name evidence="1" type="ORF">MAL03_16935</name>
</gene>